<evidence type="ECO:0000256" key="10">
    <source>
        <dbReference type="ARBA" id="ARBA00023139"/>
    </source>
</evidence>
<dbReference type="RefSeq" id="XP_033813943.1">
    <property type="nucleotide sequence ID" value="XM_033958052.1"/>
</dbReference>
<dbReference type="Pfam" id="PF04389">
    <property type="entry name" value="Peptidase_M28"/>
    <property type="match status" value="1"/>
</dbReference>
<dbReference type="GO" id="GO:0006879">
    <property type="term" value="P:intracellular iron ion homeostasis"/>
    <property type="evidence" value="ECO:0007669"/>
    <property type="project" value="UniProtKB-UniRule"/>
</dbReference>
<dbReference type="GO" id="GO:0033572">
    <property type="term" value="P:transferrin transport"/>
    <property type="evidence" value="ECO:0007669"/>
    <property type="project" value="UniProtKB-UniRule"/>
</dbReference>
<evidence type="ECO:0000259" key="18">
    <source>
        <dbReference type="Pfam" id="PF04389"/>
    </source>
</evidence>
<feature type="domain" description="PA" evidence="16">
    <location>
        <begin position="231"/>
        <end position="295"/>
    </location>
</feature>
<dbReference type="OrthoDB" id="5841748at2759"/>
<name>A0A6P8SAW4_GEOSA</name>
<dbReference type="InterPro" id="IPR036757">
    <property type="entry name" value="TFR-like_dimer_dom_sf"/>
</dbReference>
<feature type="transmembrane region" description="Helical" evidence="15">
    <location>
        <begin position="70"/>
        <end position="92"/>
    </location>
</feature>
<keyword evidence="4" id="KW-0597">Phosphoprotein</keyword>
<dbReference type="SUPFAM" id="SSF52025">
    <property type="entry name" value="PA domain"/>
    <property type="match status" value="1"/>
</dbReference>
<evidence type="ECO:0000256" key="2">
    <source>
        <dbReference type="ARBA" id="ARBA00016899"/>
    </source>
</evidence>
<dbReference type="PANTHER" id="PTHR10404:SF26">
    <property type="entry name" value="TRANSFERRIN RECEPTOR PROTEIN 1"/>
    <property type="match status" value="1"/>
</dbReference>
<reference evidence="20 21" key="1">
    <citation type="submission" date="2025-04" db="UniProtKB">
        <authorList>
            <consortium name="RefSeq"/>
        </authorList>
    </citation>
    <scope>IDENTIFICATION</scope>
</reference>
<evidence type="ECO:0000256" key="1">
    <source>
        <dbReference type="ARBA" id="ARBA00005634"/>
    </source>
</evidence>
<evidence type="ECO:0000256" key="5">
    <source>
        <dbReference type="ARBA" id="ARBA00022583"/>
    </source>
</evidence>
<dbReference type="KEGG" id="gsh:117366566"/>
<keyword evidence="5 15" id="KW-0254">Endocytosis</keyword>
<evidence type="ECO:0000256" key="13">
    <source>
        <dbReference type="ARBA" id="ARBA00023180"/>
    </source>
</evidence>
<comment type="PTM">
    <text evidence="15">Stearoylated.</text>
</comment>
<evidence type="ECO:0000256" key="9">
    <source>
        <dbReference type="ARBA" id="ARBA00023136"/>
    </source>
</evidence>
<keyword evidence="13 15" id="KW-0325">Glycoprotein</keyword>
<keyword evidence="11" id="KW-1015">Disulfide bond</keyword>
<dbReference type="GO" id="GO:0031623">
    <property type="term" value="P:receptor internalization"/>
    <property type="evidence" value="ECO:0007669"/>
    <property type="project" value="UniProtKB-UniRule"/>
</dbReference>
<evidence type="ECO:0000256" key="15">
    <source>
        <dbReference type="RuleBase" id="RU367157"/>
    </source>
</evidence>
<evidence type="ECO:0000256" key="7">
    <source>
        <dbReference type="ARBA" id="ARBA00022968"/>
    </source>
</evidence>
<dbReference type="Pfam" id="PF02225">
    <property type="entry name" value="PA"/>
    <property type="match status" value="1"/>
</dbReference>
<evidence type="ECO:0000256" key="8">
    <source>
        <dbReference type="ARBA" id="ARBA00022989"/>
    </source>
</evidence>
<dbReference type="Gene3D" id="3.50.30.30">
    <property type="match status" value="1"/>
</dbReference>
<dbReference type="GO" id="GO:0042470">
    <property type="term" value="C:melanosome"/>
    <property type="evidence" value="ECO:0007669"/>
    <property type="project" value="UniProtKB-SubCell"/>
</dbReference>
<dbReference type="Pfam" id="PF04253">
    <property type="entry name" value="TFR_dimer"/>
    <property type="match status" value="1"/>
</dbReference>
<evidence type="ECO:0000259" key="16">
    <source>
        <dbReference type="Pfam" id="PF02225"/>
    </source>
</evidence>
<sequence length="778" mass="86747">MDQARSAISNLFSGEPLSYTRFSLARQADGDGSNVEMKLATDEEEACDGSIAENHLPPRVLKPRTQKRNLCVLVIAAALLFLIGFLIGYLSYRGHSAGSEKCVNSNACGHLPTVSAYSVDEPQVVPELYWNDLKPLLLNRLMRADFLENIKRLSLSPHEAGSWEDENLGNYIHSQFSSFKLDKVWYDEHYVSLQKAGRYPNSVSVIGENNSTVEQIPVSGFVAYSAPGTVVGKLVYAYYGRKEDFQELAQKNIDVSGCLVIVRAGKNTFAEKVANADSVNAAGVLIYPHPSDYKDASERDTYMKVLYGHAHLGTGDPYTPGFPSFNRTQFPPAKSSGLPRIPVQSISTEIAIKLLQLMEGAECPRGWQGFSFQCKLGPNLRNDYNVKLNVTSEMEQRKIHNIFGFIEGFVEPEHYVVIGAQRDAWGHGAAKSGVGSSILLKLAEVLSEMVKIDGYKPRRSMVFVSWTAGEFGAVGATEWLEGYLSTLHMKAFAYINLDAAVLGTGSFQVSASPMLYKLIEATLKEVKNPQNAGQTLYESIPRNVDWTKSQTTPLSMDNAAYPFVAYSGIPAMSFSFQKDSYPYGYLNTDWDTFDNLRSYVRDLNGMCFAAANVAAQMAIRLTHDHELPLDYESYNTELLNFVRELLKHKQAVTGMGLDFQWIFSARGDFNRATAALKNDLQNTDMSNRLVCQKMNDRIMRVEHLLLSPYVSPKDTPFRHIIYGLGNHTLTAMLDHLKLFKTDLFDEGLFKNQLALATWTIQGAANTLTGNIWDIDNEF</sequence>
<dbReference type="InterPro" id="IPR003137">
    <property type="entry name" value="PA_domain"/>
</dbReference>
<dbReference type="Proteomes" id="UP000515159">
    <property type="component" value="Chromosome 9"/>
</dbReference>
<keyword evidence="14 15" id="KW-0449">Lipoprotein</keyword>
<evidence type="ECO:0000256" key="11">
    <source>
        <dbReference type="ARBA" id="ARBA00023157"/>
    </source>
</evidence>
<evidence type="ECO:0000313" key="20">
    <source>
        <dbReference type="RefSeq" id="XP_033813942.1"/>
    </source>
</evidence>
<keyword evidence="3 15" id="KW-1003">Cell membrane</keyword>
<comment type="similarity">
    <text evidence="1 15">Belongs to the peptidase M28 family. M28B subfamily.</text>
</comment>
<dbReference type="InterPro" id="IPR039373">
    <property type="entry name" value="Peptidase_M28B"/>
</dbReference>
<dbReference type="AlphaFoldDB" id="A0A6P8SAW4"/>
<evidence type="ECO:0000256" key="6">
    <source>
        <dbReference type="ARBA" id="ARBA00022692"/>
    </source>
</evidence>
<dbReference type="FunFam" id="3.50.30.30:FF:000010">
    <property type="entry name" value="Transferrin receptor protein 1"/>
    <property type="match status" value="1"/>
</dbReference>
<feature type="domain" description="Transferrin receptor-like dimerisation" evidence="17">
    <location>
        <begin position="657"/>
        <end position="767"/>
    </location>
</feature>
<keyword evidence="8 15" id="KW-1133">Transmembrane helix</keyword>
<dbReference type="CDD" id="cd09848">
    <property type="entry name" value="M28_TfR"/>
    <property type="match status" value="1"/>
</dbReference>
<dbReference type="CTD" id="7037"/>
<evidence type="ECO:0000313" key="21">
    <source>
        <dbReference type="RefSeq" id="XP_033813943.1"/>
    </source>
</evidence>
<dbReference type="SUPFAM" id="SSF53187">
    <property type="entry name" value="Zn-dependent exopeptidases"/>
    <property type="match status" value="1"/>
</dbReference>
<dbReference type="RefSeq" id="XP_033813942.1">
    <property type="nucleotide sequence ID" value="XM_033958051.1"/>
</dbReference>
<evidence type="ECO:0000256" key="14">
    <source>
        <dbReference type="ARBA" id="ARBA00023288"/>
    </source>
</evidence>
<proteinExistence type="inferred from homology"/>
<dbReference type="GO" id="GO:0004998">
    <property type="term" value="F:transferrin receptor activity"/>
    <property type="evidence" value="ECO:0007669"/>
    <property type="project" value="UniProtKB-UniRule"/>
</dbReference>
<dbReference type="GeneID" id="117366566"/>
<gene>
    <name evidence="20 21" type="primary">TFRC</name>
</gene>
<evidence type="ECO:0000313" key="19">
    <source>
        <dbReference type="Proteomes" id="UP000515159"/>
    </source>
</evidence>
<dbReference type="InterPro" id="IPR046450">
    <property type="entry name" value="PA_dom_sf"/>
</dbReference>
<keyword evidence="19" id="KW-1185">Reference proteome</keyword>
<dbReference type="FunFam" id="1.20.930.40:FF:000002">
    <property type="entry name" value="Transferrin receptor protein 1"/>
    <property type="match status" value="1"/>
</dbReference>
<dbReference type="InterPro" id="IPR037324">
    <property type="entry name" value="TfR1/2_PA"/>
</dbReference>
<organism evidence="19 21">
    <name type="scientific">Geotrypetes seraphini</name>
    <name type="common">Gaboon caecilian</name>
    <name type="synonym">Caecilia seraphini</name>
    <dbReference type="NCBI Taxonomy" id="260995"/>
    <lineage>
        <taxon>Eukaryota</taxon>
        <taxon>Metazoa</taxon>
        <taxon>Chordata</taxon>
        <taxon>Craniata</taxon>
        <taxon>Vertebrata</taxon>
        <taxon>Euteleostomi</taxon>
        <taxon>Amphibia</taxon>
        <taxon>Gymnophiona</taxon>
        <taxon>Geotrypetes</taxon>
    </lineage>
</organism>
<evidence type="ECO:0000259" key="17">
    <source>
        <dbReference type="Pfam" id="PF04253"/>
    </source>
</evidence>
<comment type="subcellular location">
    <subcellularLocation>
        <location evidence="15">Cell membrane</location>
        <topology evidence="15">Single-pass type II membrane protein</topology>
    </subcellularLocation>
    <subcellularLocation>
        <location evidence="15">Melanosome</location>
    </subcellularLocation>
</comment>
<keyword evidence="6 15" id="KW-0812">Transmembrane</keyword>
<evidence type="ECO:0000256" key="3">
    <source>
        <dbReference type="ARBA" id="ARBA00022475"/>
    </source>
</evidence>
<keyword evidence="7" id="KW-0735">Signal-anchor</keyword>
<evidence type="ECO:0000256" key="4">
    <source>
        <dbReference type="ARBA" id="ARBA00022553"/>
    </source>
</evidence>
<dbReference type="FunFam" id="3.40.630.10:FF:000065">
    <property type="entry name" value="Transferrin receptor 1b"/>
    <property type="match status" value="1"/>
</dbReference>
<evidence type="ECO:0000256" key="12">
    <source>
        <dbReference type="ARBA" id="ARBA00023170"/>
    </source>
</evidence>
<dbReference type="PANTHER" id="PTHR10404">
    <property type="entry name" value="N-ACETYLATED-ALPHA-LINKED ACIDIC DIPEPTIDASE"/>
    <property type="match status" value="1"/>
</dbReference>
<dbReference type="GO" id="GO:0009897">
    <property type="term" value="C:external side of plasma membrane"/>
    <property type="evidence" value="ECO:0007669"/>
    <property type="project" value="TreeGrafter"/>
</dbReference>
<dbReference type="InterPro" id="IPR007365">
    <property type="entry name" value="TFR-like_dimer_dom"/>
</dbReference>
<comment type="function">
    <text evidence="15">Cellular uptake of iron occurs via receptor-mediated endocytosis of ligand-occupied transferrin receptor into specialized endosomes. Endosomal acidification leads to iron release. The apotransferrin-receptor complex is then recycled to the cell surface with a return to neutral pH and the concomitant loss of affinity of apotransferrin for its receptor. Transferrin receptor is necessary for development of erythrocytes and the nervous system. Acts as a lipid sensor that regulates mitochondrial fusion by regulating activation of the JNK pathway.</text>
</comment>
<keyword evidence="12 15" id="KW-0675">Receptor</keyword>
<keyword evidence="9 15" id="KW-0472">Membrane</keyword>
<dbReference type="Gene3D" id="1.20.930.40">
    <property type="entry name" value="Transferrin receptor-like, dimerisation domain"/>
    <property type="match status" value="1"/>
</dbReference>
<dbReference type="SUPFAM" id="SSF47672">
    <property type="entry name" value="Transferrin receptor-like dimerisation domain"/>
    <property type="match status" value="1"/>
</dbReference>
<comment type="subunit">
    <text evidence="15">Homodimer; disulfide-linked.</text>
</comment>
<protein>
    <recommendedName>
        <fullName evidence="2 15">Transferrin receptor protein 1</fullName>
    </recommendedName>
</protein>
<keyword evidence="10 15" id="KW-0564">Palmitate</keyword>
<dbReference type="Gene3D" id="3.40.630.10">
    <property type="entry name" value="Zn peptidases"/>
    <property type="match status" value="1"/>
</dbReference>
<accession>A0A6P8SAW4</accession>
<dbReference type="CDD" id="cd02128">
    <property type="entry name" value="PA_TfR"/>
    <property type="match status" value="1"/>
</dbReference>
<feature type="domain" description="Peptidase M28" evidence="18">
    <location>
        <begin position="405"/>
        <end position="597"/>
    </location>
</feature>
<dbReference type="InterPro" id="IPR007484">
    <property type="entry name" value="Peptidase_M28"/>
</dbReference>